<dbReference type="InterPro" id="IPR021617">
    <property type="entry name" value="DUF3231"/>
</dbReference>
<proteinExistence type="predicted"/>
<gene>
    <name evidence="1" type="ORF">JOC86_000219</name>
</gene>
<organism evidence="1 2">
    <name type="scientific">Rossellomorea pakistanensis</name>
    <dbReference type="NCBI Taxonomy" id="992288"/>
    <lineage>
        <taxon>Bacteria</taxon>
        <taxon>Bacillati</taxon>
        <taxon>Bacillota</taxon>
        <taxon>Bacilli</taxon>
        <taxon>Bacillales</taxon>
        <taxon>Bacillaceae</taxon>
        <taxon>Rossellomorea</taxon>
    </lineage>
</organism>
<dbReference type="Pfam" id="PF11553">
    <property type="entry name" value="DUF3231"/>
    <property type="match status" value="1"/>
</dbReference>
<sequence length="92" mass="10206">MLLILGITLLQTKPHKYSLMSLLAATEFGNYATAAAASQRSDLALNYECLSLEIALFAKDGVDIMLKYTWLEEPSGMVNKTVLAQQKKEETH</sequence>
<comment type="caution">
    <text evidence="1">The sequence shown here is derived from an EMBL/GenBank/DDBJ whole genome shotgun (WGS) entry which is preliminary data.</text>
</comment>
<dbReference type="Proteomes" id="UP001646157">
    <property type="component" value="Unassembled WGS sequence"/>
</dbReference>
<name>A0ABS2N757_9BACI</name>
<accession>A0ABS2N757</accession>
<dbReference type="EMBL" id="JAFBDZ010000001">
    <property type="protein sequence ID" value="MBM7583682.1"/>
    <property type="molecule type" value="Genomic_DNA"/>
</dbReference>
<reference evidence="1 2" key="1">
    <citation type="submission" date="2021-01" db="EMBL/GenBank/DDBJ databases">
        <title>Genomic Encyclopedia of Type Strains, Phase IV (KMG-IV): sequencing the most valuable type-strain genomes for metagenomic binning, comparative biology and taxonomic classification.</title>
        <authorList>
            <person name="Goeker M."/>
        </authorList>
    </citation>
    <scope>NUCLEOTIDE SEQUENCE [LARGE SCALE GENOMIC DNA]</scope>
    <source>
        <strain evidence="1 2">DSM 24834</strain>
    </source>
</reference>
<evidence type="ECO:0000313" key="2">
    <source>
        <dbReference type="Proteomes" id="UP001646157"/>
    </source>
</evidence>
<protein>
    <submittedName>
        <fullName evidence="1">Uncharacterized protein</fullName>
    </submittedName>
</protein>
<keyword evidence="2" id="KW-1185">Reference proteome</keyword>
<evidence type="ECO:0000313" key="1">
    <source>
        <dbReference type="EMBL" id="MBM7583682.1"/>
    </source>
</evidence>